<feature type="compositionally biased region" description="Polar residues" evidence="1">
    <location>
        <begin position="136"/>
        <end position="148"/>
    </location>
</feature>
<dbReference type="EMBL" id="JANAWD010000043">
    <property type="protein sequence ID" value="KAJ3489550.1"/>
    <property type="molecule type" value="Genomic_DNA"/>
</dbReference>
<feature type="region of interest" description="Disordered" evidence="1">
    <location>
        <begin position="1"/>
        <end position="194"/>
    </location>
</feature>
<feature type="compositionally biased region" description="Basic and acidic residues" evidence="1">
    <location>
        <begin position="151"/>
        <end position="163"/>
    </location>
</feature>
<name>A0AAD5VDR8_9APHY</name>
<proteinExistence type="predicted"/>
<gene>
    <name evidence="2" type="ORF">NLI96_g2057</name>
</gene>
<evidence type="ECO:0000313" key="3">
    <source>
        <dbReference type="Proteomes" id="UP001212997"/>
    </source>
</evidence>
<evidence type="ECO:0000313" key="2">
    <source>
        <dbReference type="EMBL" id="KAJ3489550.1"/>
    </source>
</evidence>
<dbReference type="Proteomes" id="UP001212997">
    <property type="component" value="Unassembled WGS sequence"/>
</dbReference>
<reference evidence="2" key="1">
    <citation type="submission" date="2022-07" db="EMBL/GenBank/DDBJ databases">
        <title>Genome Sequence of Physisporinus lineatus.</title>
        <authorList>
            <person name="Buettner E."/>
        </authorList>
    </citation>
    <scope>NUCLEOTIDE SEQUENCE</scope>
    <source>
        <strain evidence="2">VT162</strain>
    </source>
</reference>
<accession>A0AAD5VDR8</accession>
<feature type="compositionally biased region" description="Low complexity" evidence="1">
    <location>
        <begin position="90"/>
        <end position="101"/>
    </location>
</feature>
<comment type="caution">
    <text evidence="2">The sequence shown here is derived from an EMBL/GenBank/DDBJ whole genome shotgun (WGS) entry which is preliminary data.</text>
</comment>
<feature type="compositionally biased region" description="Gly residues" evidence="1">
    <location>
        <begin position="117"/>
        <end position="126"/>
    </location>
</feature>
<keyword evidence="3" id="KW-1185">Reference proteome</keyword>
<protein>
    <submittedName>
        <fullName evidence="2">Uncharacterized protein</fullName>
    </submittedName>
</protein>
<organism evidence="2 3">
    <name type="scientific">Meripilus lineatus</name>
    <dbReference type="NCBI Taxonomy" id="2056292"/>
    <lineage>
        <taxon>Eukaryota</taxon>
        <taxon>Fungi</taxon>
        <taxon>Dikarya</taxon>
        <taxon>Basidiomycota</taxon>
        <taxon>Agaricomycotina</taxon>
        <taxon>Agaricomycetes</taxon>
        <taxon>Polyporales</taxon>
        <taxon>Meripilaceae</taxon>
        <taxon>Meripilus</taxon>
    </lineage>
</organism>
<evidence type="ECO:0000256" key="1">
    <source>
        <dbReference type="SAM" id="MobiDB-lite"/>
    </source>
</evidence>
<feature type="compositionally biased region" description="Gly residues" evidence="1">
    <location>
        <begin position="46"/>
        <end position="65"/>
    </location>
</feature>
<sequence>MSYDNQDNFDTNPNQFGAQGGRRGGAAFSDSELGSQPGQQYVGPEGLAGTGQQGFAGSGQQGGLGRTQQPQGESWDSSLGSDDSRKRGQGDTWTSGMTDTTSGGGGGYGRTTDTTMGSGGTAGGRMGDTWDDDNNLGRQGQTQTSTGKPSVGDRVKGSMEKMAGKVSGNQAMAERGQERKTGGNTEYGDYGSSY</sequence>
<feature type="compositionally biased region" description="Polar residues" evidence="1">
    <location>
        <begin position="1"/>
        <end position="14"/>
    </location>
</feature>
<dbReference type="AlphaFoldDB" id="A0AAD5VDR8"/>